<organism evidence="4 5">
    <name type="scientific">Thiocapsa marina 5811</name>
    <dbReference type="NCBI Taxonomy" id="768671"/>
    <lineage>
        <taxon>Bacteria</taxon>
        <taxon>Pseudomonadati</taxon>
        <taxon>Pseudomonadota</taxon>
        <taxon>Gammaproteobacteria</taxon>
        <taxon>Chromatiales</taxon>
        <taxon>Chromatiaceae</taxon>
        <taxon>Thiocapsa</taxon>
    </lineage>
</organism>
<feature type="repeat" description="TPR" evidence="1">
    <location>
        <begin position="522"/>
        <end position="555"/>
    </location>
</feature>
<evidence type="ECO:0000256" key="2">
    <source>
        <dbReference type="SAM" id="MobiDB-lite"/>
    </source>
</evidence>
<gene>
    <name evidence="4" type="ORF">ThimaDRAFT_0289</name>
</gene>
<dbReference type="PROSITE" id="PS50005">
    <property type="entry name" value="TPR"/>
    <property type="match status" value="1"/>
</dbReference>
<dbReference type="Pfam" id="PF14559">
    <property type="entry name" value="TPR_19"/>
    <property type="match status" value="2"/>
</dbReference>
<keyword evidence="1" id="KW-0802">TPR repeat</keyword>
<dbReference type="SUPFAM" id="SSF48452">
    <property type="entry name" value="TPR-like"/>
    <property type="match status" value="2"/>
</dbReference>
<dbReference type="eggNOG" id="COG0457">
    <property type="taxonomic scope" value="Bacteria"/>
</dbReference>
<sequence length="607" mass="66309">MPRSFLFSAVGGCFVVSVLTFTGAFAQAPAPATGSVPSPVPISPQPPAAAPATAPATPEVSAEPSQAGASVVPDGLTADQVYTVLVAEIAARRGDMDSAFAAYMEAATLTQDPRLAELAVRAALNSNNDAATEQGLQRWLELDPQAAGAHQVGAFSRIKANDYDGALLHLMRLVQLSPEDPDAAFGHAAAIISRAPTSEARVGLMQALAEQFPDSAHAQQSLAMVAASASRLEIADAAARRALELRPEWNKPRLFLVKLLISSDKRGEARSLLEEYLAGSPDDQALRMLYGQFLVEEEEFSGARDVFQRLLDNRPKEPDVLFAVGVLSLQLEDTDAARIYFTRLYETGERRDEAAFYLGQVEERAENNEAALEWYAKVNGANAVDARIRTALLSAKGGDVQRAREILQQLRDRGPENAVLLYLVETEVLESVGRADEAMSVFDSALQVFPDDENLLYARALSAVKLDRIALAEQDLRRIIEIDPEHADALNALGYTLADRTDRYAEAKGYIEKAYAIKPEEPAILDSMGWIHYRLGDYETAVDYLRRALARMSDGEIAAHLGEVLWAMNRREEALEVWDAAAKEHPDHDYLKDVMERHRASGGEPAR</sequence>
<dbReference type="PANTHER" id="PTHR12558">
    <property type="entry name" value="CELL DIVISION CYCLE 16,23,27"/>
    <property type="match status" value="1"/>
</dbReference>
<feature type="region of interest" description="Disordered" evidence="2">
    <location>
        <begin position="32"/>
        <end position="70"/>
    </location>
</feature>
<evidence type="ECO:0000313" key="5">
    <source>
        <dbReference type="Proteomes" id="UP000005459"/>
    </source>
</evidence>
<dbReference type="InterPro" id="IPR011990">
    <property type="entry name" value="TPR-like_helical_dom_sf"/>
</dbReference>
<proteinExistence type="predicted"/>
<accession>F9U5T8</accession>
<dbReference type="Gene3D" id="1.25.40.10">
    <property type="entry name" value="Tetratricopeptide repeat domain"/>
    <property type="match status" value="3"/>
</dbReference>
<dbReference type="AlphaFoldDB" id="F9U5T8"/>
<evidence type="ECO:0000313" key="4">
    <source>
        <dbReference type="EMBL" id="EGV20511.1"/>
    </source>
</evidence>
<dbReference type="STRING" id="768671.ThimaDRAFT_0289"/>
<dbReference type="Proteomes" id="UP000005459">
    <property type="component" value="Unassembled WGS sequence"/>
</dbReference>
<protein>
    <submittedName>
        <fullName evidence="4">Tetratricopeptide TPR_1 repeat-containing protein</fullName>
    </submittedName>
</protein>
<dbReference type="Pfam" id="PF13432">
    <property type="entry name" value="TPR_16"/>
    <property type="match status" value="2"/>
</dbReference>
<evidence type="ECO:0000256" key="1">
    <source>
        <dbReference type="PROSITE-ProRule" id="PRU00339"/>
    </source>
</evidence>
<dbReference type="InterPro" id="IPR019734">
    <property type="entry name" value="TPR_rpt"/>
</dbReference>
<feature type="chain" id="PRO_5003387547" evidence="3">
    <location>
        <begin position="27"/>
        <end position="607"/>
    </location>
</feature>
<feature type="compositionally biased region" description="Low complexity" evidence="2">
    <location>
        <begin position="50"/>
        <end position="65"/>
    </location>
</feature>
<keyword evidence="5" id="KW-1185">Reference proteome</keyword>
<feature type="compositionally biased region" description="Pro residues" evidence="2">
    <location>
        <begin position="38"/>
        <end position="49"/>
    </location>
</feature>
<dbReference type="SMART" id="SM00028">
    <property type="entry name" value="TPR"/>
    <property type="match status" value="9"/>
</dbReference>
<dbReference type="EMBL" id="AFWV01000001">
    <property type="protein sequence ID" value="EGV20511.1"/>
    <property type="molecule type" value="Genomic_DNA"/>
</dbReference>
<dbReference type="OrthoDB" id="9766710at2"/>
<dbReference type="Pfam" id="PF13174">
    <property type="entry name" value="TPR_6"/>
    <property type="match status" value="1"/>
</dbReference>
<dbReference type="PANTHER" id="PTHR12558:SF13">
    <property type="entry name" value="CELL DIVISION CYCLE PROTEIN 27 HOMOLOG"/>
    <property type="match status" value="1"/>
</dbReference>
<evidence type="ECO:0000256" key="3">
    <source>
        <dbReference type="SAM" id="SignalP"/>
    </source>
</evidence>
<feature type="signal peptide" evidence="3">
    <location>
        <begin position="1"/>
        <end position="26"/>
    </location>
</feature>
<keyword evidence="3" id="KW-0732">Signal</keyword>
<name>F9U5T8_9GAMM</name>
<reference evidence="4 5" key="1">
    <citation type="submission" date="2011-06" db="EMBL/GenBank/DDBJ databases">
        <title>The draft genome of Thiocapsa marina 5811.</title>
        <authorList>
            <consortium name="US DOE Joint Genome Institute (JGI-PGF)"/>
            <person name="Lucas S."/>
            <person name="Han J."/>
            <person name="Cheng J.-F."/>
            <person name="Goodwin L."/>
            <person name="Pitluck S."/>
            <person name="Peters L."/>
            <person name="Land M.L."/>
            <person name="Hauser L."/>
            <person name="Vogl K."/>
            <person name="Liu Z."/>
            <person name="Imhoff J."/>
            <person name="Thiel V."/>
            <person name="Frigaard N.-U."/>
            <person name="Bryant D."/>
            <person name="Woyke T.J."/>
        </authorList>
    </citation>
    <scope>NUCLEOTIDE SEQUENCE [LARGE SCALE GENOMIC DNA]</scope>
    <source>
        <strain evidence="4 5">5811</strain>
    </source>
</reference>
<dbReference type="RefSeq" id="WP_007191167.1">
    <property type="nucleotide sequence ID" value="NZ_AFWV01000001.1"/>
</dbReference>